<reference evidence="9" key="1">
    <citation type="submission" date="2020-05" db="EMBL/GenBank/DDBJ databases">
        <authorList>
            <person name="Chiriac C."/>
            <person name="Salcher M."/>
            <person name="Ghai R."/>
            <person name="Kavagutti S V."/>
        </authorList>
    </citation>
    <scope>NUCLEOTIDE SEQUENCE</scope>
</reference>
<feature type="transmembrane region" description="Helical" evidence="7">
    <location>
        <begin position="174"/>
        <end position="193"/>
    </location>
</feature>
<evidence type="ECO:0000256" key="4">
    <source>
        <dbReference type="ARBA" id="ARBA00022692"/>
    </source>
</evidence>
<evidence type="ECO:0000313" key="8">
    <source>
        <dbReference type="EMBL" id="CAB4849671.1"/>
    </source>
</evidence>
<dbReference type="GO" id="GO:0005886">
    <property type="term" value="C:plasma membrane"/>
    <property type="evidence" value="ECO:0007669"/>
    <property type="project" value="UniProtKB-SubCell"/>
</dbReference>
<feature type="transmembrane region" description="Helical" evidence="7">
    <location>
        <begin position="39"/>
        <end position="59"/>
    </location>
</feature>
<proteinExistence type="predicted"/>
<evidence type="ECO:0000256" key="3">
    <source>
        <dbReference type="ARBA" id="ARBA00022475"/>
    </source>
</evidence>
<evidence type="ECO:0000256" key="7">
    <source>
        <dbReference type="SAM" id="Phobius"/>
    </source>
</evidence>
<keyword evidence="4 7" id="KW-0812">Transmembrane</keyword>
<evidence type="ECO:0000313" key="9">
    <source>
        <dbReference type="EMBL" id="CAB5041355.1"/>
    </source>
</evidence>
<dbReference type="PANTHER" id="PTHR30269:SF0">
    <property type="entry name" value="MEMBRANE TRANSPORTER PROTEIN YFCA-RELATED"/>
    <property type="match status" value="1"/>
</dbReference>
<evidence type="ECO:0000256" key="5">
    <source>
        <dbReference type="ARBA" id="ARBA00022989"/>
    </source>
</evidence>
<dbReference type="InterPro" id="IPR052017">
    <property type="entry name" value="TSUP"/>
</dbReference>
<name>A0A6J7SJA8_9ZZZZ</name>
<keyword evidence="3" id="KW-1003">Cell membrane</keyword>
<organism evidence="9">
    <name type="scientific">freshwater metagenome</name>
    <dbReference type="NCBI Taxonomy" id="449393"/>
    <lineage>
        <taxon>unclassified sequences</taxon>
        <taxon>metagenomes</taxon>
        <taxon>ecological metagenomes</taxon>
    </lineage>
</organism>
<gene>
    <name evidence="8" type="ORF">UFOPK3268_00830</name>
    <name evidence="9" type="ORF">UFOPK4150_02489</name>
</gene>
<dbReference type="PANTHER" id="PTHR30269">
    <property type="entry name" value="TRANSMEMBRANE PROTEIN YFCA"/>
    <property type="match status" value="1"/>
</dbReference>
<accession>A0A6J7SJA8</accession>
<protein>
    <submittedName>
        <fullName evidence="9">Unannotated protein</fullName>
    </submittedName>
</protein>
<feature type="transmembrane region" description="Helical" evidence="7">
    <location>
        <begin position="141"/>
        <end position="162"/>
    </location>
</feature>
<keyword evidence="5 7" id="KW-1133">Transmembrane helix</keyword>
<sequence length="244" mass="24552">MTVFLLVLAGVAGGLCGSVAGLASIVTYPALLAAGLAPLQANVTNTVALVFTSIGSVSASRTELAGQRAKITPLAVIAVAGGAVGGLVLLLAPADSFEVVVPVLVGLASLAVLAPRPHSHVHGDRPEPRWLRPAVFANGVYSGYFGAASGVMLLATLLAGWVESFPRVNAAKSLIAGLGNAMGAVVFVVAGHVDWQLGIPLAIGLFVGGRLGPWVVRHSSPTILRYVIAAAGVGLAVKLGIDAY</sequence>
<keyword evidence="6 7" id="KW-0472">Membrane</keyword>
<dbReference type="InterPro" id="IPR002781">
    <property type="entry name" value="TM_pro_TauE-like"/>
</dbReference>
<dbReference type="AlphaFoldDB" id="A0A6J7SJA8"/>
<comment type="subcellular location">
    <subcellularLocation>
        <location evidence="1">Cell membrane</location>
        <topology evidence="1">Multi-pass membrane protein</topology>
    </subcellularLocation>
</comment>
<keyword evidence="2" id="KW-0813">Transport</keyword>
<dbReference type="EMBL" id="CAFBIZ010000093">
    <property type="protein sequence ID" value="CAB4849671.1"/>
    <property type="molecule type" value="Genomic_DNA"/>
</dbReference>
<feature type="transmembrane region" description="Helical" evidence="7">
    <location>
        <begin position="223"/>
        <end position="241"/>
    </location>
</feature>
<evidence type="ECO:0000256" key="6">
    <source>
        <dbReference type="ARBA" id="ARBA00023136"/>
    </source>
</evidence>
<dbReference type="Pfam" id="PF01925">
    <property type="entry name" value="TauE"/>
    <property type="match status" value="1"/>
</dbReference>
<evidence type="ECO:0000256" key="2">
    <source>
        <dbReference type="ARBA" id="ARBA00022448"/>
    </source>
</evidence>
<dbReference type="EMBL" id="CAFBPU010000100">
    <property type="protein sequence ID" value="CAB5041355.1"/>
    <property type="molecule type" value="Genomic_DNA"/>
</dbReference>
<feature type="transmembrane region" description="Helical" evidence="7">
    <location>
        <begin position="71"/>
        <end position="92"/>
    </location>
</feature>
<evidence type="ECO:0000256" key="1">
    <source>
        <dbReference type="ARBA" id="ARBA00004651"/>
    </source>
</evidence>
<feature type="transmembrane region" description="Helical" evidence="7">
    <location>
        <begin position="199"/>
        <end position="216"/>
    </location>
</feature>